<dbReference type="InterPro" id="IPR002172">
    <property type="entry name" value="LDrepeatLR_classA_rpt"/>
</dbReference>
<dbReference type="InterPro" id="IPR036055">
    <property type="entry name" value="LDL_receptor-like_sf"/>
</dbReference>
<reference evidence="10" key="1">
    <citation type="submission" date="2024-02" db="UniProtKB">
        <authorList>
            <consortium name="WormBaseParasite"/>
        </authorList>
    </citation>
    <scope>IDENTIFICATION</scope>
</reference>
<dbReference type="WBParaSite" id="TCONS_00015051.p1">
    <property type="protein sequence ID" value="TCONS_00015051.p1"/>
    <property type="gene ID" value="XLOC_010262"/>
</dbReference>
<evidence type="ECO:0000313" key="9">
    <source>
        <dbReference type="Proteomes" id="UP000035681"/>
    </source>
</evidence>
<evidence type="ECO:0000256" key="5">
    <source>
        <dbReference type="ARBA" id="ARBA00022989"/>
    </source>
</evidence>
<comment type="subcellular location">
    <subcellularLocation>
        <location evidence="2">Endomembrane system</location>
    </subcellularLocation>
    <subcellularLocation>
        <location evidence="1">Membrane</location>
        <topology evidence="1">Single-pass membrane protein</topology>
    </subcellularLocation>
</comment>
<name>A0AAF5DMJ0_STRER</name>
<dbReference type="GO" id="GO:0012505">
    <property type="term" value="C:endomembrane system"/>
    <property type="evidence" value="ECO:0007669"/>
    <property type="project" value="UniProtKB-SubCell"/>
</dbReference>
<keyword evidence="3" id="KW-0812">Transmembrane</keyword>
<evidence type="ECO:0000256" key="3">
    <source>
        <dbReference type="ARBA" id="ARBA00022692"/>
    </source>
</evidence>
<dbReference type="GO" id="GO:0016192">
    <property type="term" value="P:vesicle-mediated transport"/>
    <property type="evidence" value="ECO:0007669"/>
    <property type="project" value="UniProtKB-ARBA"/>
</dbReference>
<dbReference type="PROSITE" id="PS01209">
    <property type="entry name" value="LDLRA_1"/>
    <property type="match status" value="1"/>
</dbReference>
<dbReference type="Gene3D" id="2.40.128.620">
    <property type="match status" value="2"/>
</dbReference>
<accession>A0AAF5DMJ0</accession>
<protein>
    <submittedName>
        <fullName evidence="10">Uncharacterized protein</fullName>
    </submittedName>
</protein>
<organism evidence="9 10">
    <name type="scientific">Strongyloides stercoralis</name>
    <name type="common">Threadworm</name>
    <dbReference type="NCBI Taxonomy" id="6248"/>
    <lineage>
        <taxon>Eukaryota</taxon>
        <taxon>Metazoa</taxon>
        <taxon>Ecdysozoa</taxon>
        <taxon>Nematoda</taxon>
        <taxon>Chromadorea</taxon>
        <taxon>Rhabditida</taxon>
        <taxon>Tylenchina</taxon>
        <taxon>Panagrolaimomorpha</taxon>
        <taxon>Strongyloidoidea</taxon>
        <taxon>Strongyloididae</taxon>
        <taxon>Strongyloides</taxon>
    </lineage>
</organism>
<dbReference type="SMART" id="SM00192">
    <property type="entry name" value="LDLa"/>
    <property type="match status" value="2"/>
</dbReference>
<keyword evidence="4" id="KW-0677">Repeat</keyword>
<sequence length="179" mass="21133">MTKEVKSNRINDIKDKKNAFNDNENILNYIFSTTKRYTSSNYNNGNKNNYSPYYYDIDEKTTTKMDQIYCNIYEEIACAGGYECIKKEFMCDGIYDCYDKSDESPDICSFQKINYYQENRGRFRPSTTRCPKTWFFCQDASKCIEPIAVCDGYNDCRDGSDESSFCYYLNVDRKKQNKI</sequence>
<evidence type="ECO:0000313" key="10">
    <source>
        <dbReference type="WBParaSite" id="TCONS_00015051.p1"/>
    </source>
</evidence>
<proteinExistence type="predicted"/>
<evidence type="ECO:0000256" key="4">
    <source>
        <dbReference type="ARBA" id="ARBA00022737"/>
    </source>
</evidence>
<evidence type="ECO:0000256" key="7">
    <source>
        <dbReference type="ARBA" id="ARBA00023157"/>
    </source>
</evidence>
<dbReference type="Proteomes" id="UP000035681">
    <property type="component" value="Unplaced"/>
</dbReference>
<evidence type="ECO:0000256" key="1">
    <source>
        <dbReference type="ARBA" id="ARBA00004167"/>
    </source>
</evidence>
<evidence type="ECO:0000256" key="6">
    <source>
        <dbReference type="ARBA" id="ARBA00023136"/>
    </source>
</evidence>
<comment type="caution">
    <text evidence="8">Lacks conserved residue(s) required for the propagation of feature annotation.</text>
</comment>
<dbReference type="PANTHER" id="PTHR24270">
    <property type="entry name" value="LOW-DENSITY LIPOPROTEIN RECEPTOR-RELATED"/>
    <property type="match status" value="1"/>
</dbReference>
<dbReference type="GO" id="GO:0005886">
    <property type="term" value="C:plasma membrane"/>
    <property type="evidence" value="ECO:0007669"/>
    <property type="project" value="TreeGrafter"/>
</dbReference>
<evidence type="ECO:0000256" key="8">
    <source>
        <dbReference type="PROSITE-ProRule" id="PRU00124"/>
    </source>
</evidence>
<evidence type="ECO:0000256" key="2">
    <source>
        <dbReference type="ARBA" id="ARBA00004308"/>
    </source>
</evidence>
<dbReference type="PROSITE" id="PS50068">
    <property type="entry name" value="LDLRA_2"/>
    <property type="match status" value="2"/>
</dbReference>
<dbReference type="PRINTS" id="PR00261">
    <property type="entry name" value="LDLRECEPTOR"/>
</dbReference>
<keyword evidence="5" id="KW-1133">Transmembrane helix</keyword>
<dbReference type="InterPro" id="IPR023415">
    <property type="entry name" value="LDLR_class-A_CS"/>
</dbReference>
<keyword evidence="7" id="KW-1015">Disulfide bond</keyword>
<keyword evidence="6" id="KW-0472">Membrane</keyword>
<dbReference type="Pfam" id="PF00057">
    <property type="entry name" value="Ldl_recept_a"/>
    <property type="match status" value="2"/>
</dbReference>
<keyword evidence="9" id="KW-1185">Reference proteome</keyword>
<dbReference type="AlphaFoldDB" id="A0AAF5DMJ0"/>
<dbReference type="InterPro" id="IPR050685">
    <property type="entry name" value="LDLR"/>
</dbReference>
<dbReference type="SUPFAM" id="SSF57424">
    <property type="entry name" value="LDL receptor-like module"/>
    <property type="match status" value="2"/>
</dbReference>
<dbReference type="CDD" id="cd00112">
    <property type="entry name" value="LDLa"/>
    <property type="match status" value="2"/>
</dbReference>